<evidence type="ECO:0000313" key="1">
    <source>
        <dbReference type="EMBL" id="MPQ61966.1"/>
    </source>
</evidence>
<gene>
    <name evidence="1" type="ORF">E4V82_07560</name>
</gene>
<organism evidence="1 2">
    <name type="scientific">Clostridium estertheticum</name>
    <dbReference type="NCBI Taxonomy" id="238834"/>
    <lineage>
        <taxon>Bacteria</taxon>
        <taxon>Bacillati</taxon>
        <taxon>Bacillota</taxon>
        <taxon>Clostridia</taxon>
        <taxon>Eubacteriales</taxon>
        <taxon>Clostridiaceae</taxon>
        <taxon>Clostridium</taxon>
    </lineage>
</organism>
<evidence type="ECO:0008006" key="3">
    <source>
        <dbReference type="Google" id="ProtNLM"/>
    </source>
</evidence>
<name>A0A5N7IM01_9CLOT</name>
<reference evidence="1" key="1">
    <citation type="journal article" date="2019" name="Lett. Appl. Microbiol.">
        <title>A case of 'blown pack' spoilage of vacuum-packaged pork likely associated with Clostridium estertheticum in Canada.</title>
        <authorList>
            <person name="Zhang P."/>
            <person name="Ward P."/>
            <person name="McMullen L.M."/>
            <person name="Yang X."/>
        </authorList>
    </citation>
    <scope>NUCLEOTIDE SEQUENCE [LARGE SCALE GENOMIC DNA]</scope>
    <source>
        <strain evidence="1">MA19</strain>
    </source>
</reference>
<dbReference type="Proteomes" id="UP000342249">
    <property type="component" value="Unassembled WGS sequence"/>
</dbReference>
<protein>
    <recommendedName>
        <fullName evidence="3">Transposase</fullName>
    </recommendedName>
</protein>
<dbReference type="EMBL" id="SPSF01000017">
    <property type="protein sequence ID" value="MPQ61966.1"/>
    <property type="molecule type" value="Genomic_DNA"/>
</dbReference>
<comment type="caution">
    <text evidence="1">The sequence shown here is derived from an EMBL/GenBank/DDBJ whole genome shotgun (WGS) entry which is preliminary data.</text>
</comment>
<sequence>MSIDEIRRLHYKEEGREEGEIKKAIEIAKKLLRKGVSIDIIVESTDLTIEEVENIKKEVVN</sequence>
<dbReference type="AlphaFoldDB" id="A0A5N7IM01"/>
<accession>A0A5N7IM01</accession>
<dbReference type="RefSeq" id="WP_152751745.1">
    <property type="nucleotide sequence ID" value="NZ_SPSE01000019.1"/>
</dbReference>
<evidence type="ECO:0000313" key="2">
    <source>
        <dbReference type="Proteomes" id="UP000342249"/>
    </source>
</evidence>
<proteinExistence type="predicted"/>